<dbReference type="InterPro" id="IPR012223">
    <property type="entry name" value="TEII"/>
</dbReference>
<gene>
    <name evidence="4" type="ORF">JOF56_008921</name>
</gene>
<evidence type="ECO:0000313" key="4">
    <source>
        <dbReference type="EMBL" id="MBP2328536.1"/>
    </source>
</evidence>
<dbReference type="SUPFAM" id="SSF53474">
    <property type="entry name" value="alpha/beta-Hydrolases"/>
    <property type="match status" value="1"/>
</dbReference>
<evidence type="ECO:0000256" key="1">
    <source>
        <dbReference type="ARBA" id="ARBA00007169"/>
    </source>
</evidence>
<reference evidence="4 5" key="1">
    <citation type="submission" date="2021-03" db="EMBL/GenBank/DDBJ databases">
        <title>Sequencing the genomes of 1000 actinobacteria strains.</title>
        <authorList>
            <person name="Klenk H.-P."/>
        </authorList>
    </citation>
    <scope>NUCLEOTIDE SEQUENCE [LARGE SCALE GENOMIC DNA]</scope>
    <source>
        <strain evidence="4 5">DSM 46670</strain>
    </source>
</reference>
<evidence type="ECO:0000256" key="2">
    <source>
        <dbReference type="ARBA" id="ARBA00022801"/>
    </source>
</evidence>
<comment type="similarity">
    <text evidence="1">Belongs to the thioesterase family.</text>
</comment>
<dbReference type="Gene3D" id="3.40.50.1820">
    <property type="entry name" value="alpha/beta hydrolase"/>
    <property type="match status" value="1"/>
</dbReference>
<dbReference type="PANTHER" id="PTHR11487:SF0">
    <property type="entry name" value="S-ACYL FATTY ACID SYNTHASE THIOESTERASE, MEDIUM CHAIN"/>
    <property type="match status" value="1"/>
</dbReference>
<dbReference type="SMART" id="SM00824">
    <property type="entry name" value="PKS_TE"/>
    <property type="match status" value="1"/>
</dbReference>
<dbReference type="Proteomes" id="UP001519332">
    <property type="component" value="Unassembled WGS sequence"/>
</dbReference>
<dbReference type="InterPro" id="IPR029058">
    <property type="entry name" value="AB_hydrolase_fold"/>
</dbReference>
<dbReference type="Pfam" id="PF00975">
    <property type="entry name" value="Thioesterase"/>
    <property type="match status" value="1"/>
</dbReference>
<proteinExistence type="inferred from homology"/>
<keyword evidence="2" id="KW-0378">Hydrolase</keyword>
<dbReference type="RefSeq" id="WP_209645513.1">
    <property type="nucleotide sequence ID" value="NZ_JAGINW010000001.1"/>
</dbReference>
<organism evidence="4 5">
    <name type="scientific">Kibdelosporangium banguiense</name>
    <dbReference type="NCBI Taxonomy" id="1365924"/>
    <lineage>
        <taxon>Bacteria</taxon>
        <taxon>Bacillati</taxon>
        <taxon>Actinomycetota</taxon>
        <taxon>Actinomycetes</taxon>
        <taxon>Pseudonocardiales</taxon>
        <taxon>Pseudonocardiaceae</taxon>
        <taxon>Kibdelosporangium</taxon>
    </lineage>
</organism>
<dbReference type="InterPro" id="IPR020802">
    <property type="entry name" value="TesA-like"/>
</dbReference>
<comment type="caution">
    <text evidence="4">The sequence shown here is derived from an EMBL/GenBank/DDBJ whole genome shotgun (WGS) entry which is preliminary data.</text>
</comment>
<protein>
    <submittedName>
        <fullName evidence="4">Surfactin synthase thioesterase subunit</fullName>
    </submittedName>
</protein>
<dbReference type="EMBL" id="JAGINW010000001">
    <property type="protein sequence ID" value="MBP2328536.1"/>
    <property type="molecule type" value="Genomic_DNA"/>
</dbReference>
<keyword evidence="5" id="KW-1185">Reference proteome</keyword>
<dbReference type="InterPro" id="IPR001031">
    <property type="entry name" value="Thioesterase"/>
</dbReference>
<evidence type="ECO:0000259" key="3">
    <source>
        <dbReference type="SMART" id="SM00824"/>
    </source>
</evidence>
<feature type="domain" description="Thioesterase TesA-like" evidence="3">
    <location>
        <begin position="29"/>
        <end position="255"/>
    </location>
</feature>
<name>A0ABS4TVV0_9PSEU</name>
<dbReference type="PANTHER" id="PTHR11487">
    <property type="entry name" value="THIOESTERASE"/>
    <property type="match status" value="1"/>
</dbReference>
<sequence length="262" mass="28281">MTRARPAASVRSPWFPFRTKQSGADLRLFCLPPAAGSASGYRSWMTRLAPATDVVPVQLPGRESRFIEDPVTSAGELVAQLVDAVRPETGQPFALFGHSMGALLAYDLACVLAADGRPPAHLIVSAHVPAHLMELKPLRTHVARMSDVDLRDYLAANGGLGGEQFDDEDLLSILLALLRADLTVCESYRWTPRPPLDVPITALGGKTDPNAPERLLTRWSELTVAGFRCRLMPGGHQYLYDDPAAAAGAVAETLLDPPEPAR</sequence>
<evidence type="ECO:0000313" key="5">
    <source>
        <dbReference type="Proteomes" id="UP001519332"/>
    </source>
</evidence>
<accession>A0ABS4TVV0</accession>